<feature type="region of interest" description="Disordered" evidence="8">
    <location>
        <begin position="491"/>
        <end position="550"/>
    </location>
</feature>
<feature type="compositionally biased region" description="Polar residues" evidence="8">
    <location>
        <begin position="732"/>
        <end position="742"/>
    </location>
</feature>
<comment type="similarity">
    <text evidence="5">Belongs to the NRARP family.</text>
</comment>
<feature type="compositionally biased region" description="Basic residues" evidence="8">
    <location>
        <begin position="722"/>
        <end position="731"/>
    </location>
</feature>
<feature type="compositionally biased region" description="Basic residues" evidence="8">
    <location>
        <begin position="818"/>
        <end position="830"/>
    </location>
</feature>
<reference evidence="11" key="1">
    <citation type="submission" date="2016-11" db="UniProtKB">
        <authorList>
            <consortium name="WormBaseParasite"/>
        </authorList>
    </citation>
    <scope>IDENTIFICATION</scope>
</reference>
<dbReference type="GO" id="GO:0019208">
    <property type="term" value="F:phosphatase regulator activity"/>
    <property type="evidence" value="ECO:0007669"/>
    <property type="project" value="TreeGrafter"/>
</dbReference>
<dbReference type="PROSITE" id="PS50297">
    <property type="entry name" value="ANK_REP_REGION"/>
    <property type="match status" value="4"/>
</dbReference>
<feature type="repeat" description="ANK" evidence="6">
    <location>
        <begin position="129"/>
        <end position="161"/>
    </location>
</feature>
<organism evidence="10 11">
    <name type="scientific">Steinernema glaseri</name>
    <dbReference type="NCBI Taxonomy" id="37863"/>
    <lineage>
        <taxon>Eukaryota</taxon>
        <taxon>Metazoa</taxon>
        <taxon>Ecdysozoa</taxon>
        <taxon>Nematoda</taxon>
        <taxon>Chromadorea</taxon>
        <taxon>Rhabditida</taxon>
        <taxon>Tylenchina</taxon>
        <taxon>Panagrolaimomorpha</taxon>
        <taxon>Strongyloidoidea</taxon>
        <taxon>Steinernematidae</taxon>
        <taxon>Steinernema</taxon>
    </lineage>
</organism>
<dbReference type="Gene3D" id="6.10.140.390">
    <property type="match status" value="1"/>
</dbReference>
<feature type="compositionally biased region" description="Polar residues" evidence="8">
    <location>
        <begin position="378"/>
        <end position="392"/>
    </location>
</feature>
<feature type="compositionally biased region" description="Polar residues" evidence="8">
    <location>
        <begin position="349"/>
        <end position="362"/>
    </location>
</feature>
<evidence type="ECO:0000256" key="7">
    <source>
        <dbReference type="SAM" id="Coils"/>
    </source>
</evidence>
<keyword evidence="6" id="KW-0040">ANK repeat</keyword>
<keyword evidence="10" id="KW-1185">Reference proteome</keyword>
<comment type="subcellular location">
    <subcellularLocation>
        <location evidence="1">Cytoplasm</location>
        <location evidence="1">Cytoskeleton</location>
    </subcellularLocation>
</comment>
<dbReference type="AlphaFoldDB" id="A0A1I8ATV8"/>
<dbReference type="PROSITE" id="PS50088">
    <property type="entry name" value="ANK_REPEAT"/>
    <property type="match status" value="4"/>
</dbReference>
<dbReference type="GO" id="GO:0004857">
    <property type="term" value="F:enzyme inhibitor activity"/>
    <property type="evidence" value="ECO:0007669"/>
    <property type="project" value="TreeGrafter"/>
</dbReference>
<feature type="compositionally biased region" description="Low complexity" evidence="8">
    <location>
        <begin position="435"/>
        <end position="449"/>
    </location>
</feature>
<dbReference type="InterPro" id="IPR036770">
    <property type="entry name" value="Ankyrin_rpt-contain_sf"/>
</dbReference>
<feature type="compositionally biased region" description="Low complexity" evidence="8">
    <location>
        <begin position="519"/>
        <end position="547"/>
    </location>
</feature>
<dbReference type="Pfam" id="PF15898">
    <property type="entry name" value="PRKG1_interact"/>
    <property type="match status" value="1"/>
</dbReference>
<evidence type="ECO:0000256" key="3">
    <source>
        <dbReference type="ARBA" id="ARBA00022737"/>
    </source>
</evidence>
<feature type="coiled-coil region" evidence="7">
    <location>
        <begin position="879"/>
        <end position="971"/>
    </location>
</feature>
<dbReference type="WBParaSite" id="L893_g943.t1">
    <property type="protein sequence ID" value="L893_g943.t1"/>
    <property type="gene ID" value="L893_g943"/>
</dbReference>
<feature type="repeat" description="ANK" evidence="6">
    <location>
        <begin position="222"/>
        <end position="254"/>
    </location>
</feature>
<feature type="repeat" description="ANK" evidence="6">
    <location>
        <begin position="255"/>
        <end position="287"/>
    </location>
</feature>
<feature type="repeat" description="ANK" evidence="6">
    <location>
        <begin position="96"/>
        <end position="128"/>
    </location>
</feature>
<keyword evidence="4" id="KW-0206">Cytoskeleton</keyword>
<dbReference type="InterPro" id="IPR051226">
    <property type="entry name" value="PP1_Regulatory_Subunit"/>
</dbReference>
<feature type="region of interest" description="Disordered" evidence="8">
    <location>
        <begin position="639"/>
        <end position="687"/>
    </location>
</feature>
<dbReference type="PANTHER" id="PTHR24179:SF21">
    <property type="entry name" value="MYOSIN BINDING SUBUNIT, ISOFORM O"/>
    <property type="match status" value="1"/>
</dbReference>
<dbReference type="PANTHER" id="PTHR24179">
    <property type="entry name" value="PROTEIN PHOSPHATASE 1 REGULATORY SUBUNIT 12"/>
    <property type="match status" value="1"/>
</dbReference>
<name>A0A1I8ATV8_9BILA</name>
<evidence type="ECO:0000313" key="10">
    <source>
        <dbReference type="Proteomes" id="UP000095287"/>
    </source>
</evidence>
<accession>A0A1I8ATV8</accession>
<keyword evidence="3" id="KW-0677">Repeat</keyword>
<dbReference type="InterPro" id="IPR031775">
    <property type="entry name" value="PRKG1_interact"/>
</dbReference>
<dbReference type="SUPFAM" id="SSF48403">
    <property type="entry name" value="Ankyrin repeat"/>
    <property type="match status" value="1"/>
</dbReference>
<keyword evidence="7" id="KW-0175">Coiled coil</keyword>
<feature type="compositionally biased region" description="Low complexity" evidence="8">
    <location>
        <begin position="774"/>
        <end position="793"/>
    </location>
</feature>
<dbReference type="GO" id="GO:0005737">
    <property type="term" value="C:cytoplasm"/>
    <property type="evidence" value="ECO:0007669"/>
    <property type="project" value="TreeGrafter"/>
</dbReference>
<dbReference type="Gene3D" id="1.25.40.20">
    <property type="entry name" value="Ankyrin repeat-containing domain"/>
    <property type="match status" value="2"/>
</dbReference>
<evidence type="ECO:0000259" key="9">
    <source>
        <dbReference type="Pfam" id="PF15898"/>
    </source>
</evidence>
<dbReference type="GO" id="GO:0005856">
    <property type="term" value="C:cytoskeleton"/>
    <property type="evidence" value="ECO:0007669"/>
    <property type="project" value="UniProtKB-SubCell"/>
</dbReference>
<dbReference type="SMART" id="SM00248">
    <property type="entry name" value="ANK"/>
    <property type="match status" value="5"/>
</dbReference>
<dbReference type="CDD" id="cd21930">
    <property type="entry name" value="IPD_PPP1R12"/>
    <property type="match status" value="1"/>
</dbReference>
<feature type="compositionally biased region" description="Basic and acidic residues" evidence="8">
    <location>
        <begin position="758"/>
        <end position="773"/>
    </location>
</feature>
<evidence type="ECO:0000313" key="11">
    <source>
        <dbReference type="WBParaSite" id="L893_g943.t1"/>
    </source>
</evidence>
<keyword evidence="2" id="KW-0217">Developmental protein</keyword>
<protein>
    <submittedName>
        <fullName evidence="11">ANK_REP_REGION domain-containing protein</fullName>
    </submittedName>
</protein>
<sequence>MIGVGEQDLPDHADHLQMLQAKQSITNNVIMQRKDQMNRWQSSEMNRASSARRTTEVSKVKFCEGDIFLSACMSGDEDEVEELLDHGTDINTCTIDGVTALHQAVIDDKYDIVRFLVEHGADINIQDNEGWTPLHAAVCCANVEILEYLCVKGADLTIVNSDRELPIDLAKDEECKQLLEKEYARQRITYDECRDHELRIMQRDCADWVARGVFEDRPHHRTGATALHVAASKNYMQIIVPLIKAGANVHARDIDGWTPLHAAAHWGHVEACRLLLENGASFDETNYAGDAVLRVADKMILNELEDLEDEWKNNMKIPSQVLQNNNSLLGSRKSSRSDDKLHITTVRSSFEQNENSASTSHECSPPPAKKQETDSKRSFTTQNSNDNYYDNTHMTTSAHVELSKKTGDISVESEPIRLLNRRSVNDDDESDLSKETSVSSEESKSSTISSEEDSGRNLVSTSDDVSKSCSELSQVSSSDFTTRLPLLESSSENAVVRPTKLGDPLKRNYMFPSHDSPPREASTSSSERSSSCISREASSATKESSTSPNVEFTVRMKGNRAGWLQDGKRADFKKTVGAIVAPSIRSSSSNTSSSSPLNSPSPIQSPMQRKTFPPVVSNVHRCSSSPSSVPWAARLRSSGSVNSAVKSVPPLDEPPKNSSEIVASDRKGDSSETENGRVCNSPASRNFVPSPAYVAYSAKLRSWQTPPMQPSQKDEREAERKAKSRMQRATRRSTQAVTSEDVNSARAWKSSTLSQEVDSDKEMVKDGDTEEKSSCSSVTEESSSSSSVTGDSTNNNHTMSALSPGVAPSPSHTPSASHLRRRSHVNRGNRRGTGPVSLEDLQAASCSMNGEDNSGVPTVSVSLVANHNAPESDTTRTDITNYKALYENEQKANERLKKEMEQLEKKLIEREQKINALQLTRASFTQNSLDEKDKRFYERKIEELENKTKDYDQMRNDNKRLKEENGALIRVISKLSK</sequence>
<keyword evidence="4" id="KW-0963">Cytoplasm</keyword>
<feature type="region of interest" description="Disordered" evidence="8">
    <location>
        <begin position="349"/>
        <end position="392"/>
    </location>
</feature>
<feature type="region of interest" description="Disordered" evidence="8">
    <location>
        <begin position="583"/>
        <end position="610"/>
    </location>
</feature>
<dbReference type="InterPro" id="IPR002110">
    <property type="entry name" value="Ankyrin_rpt"/>
</dbReference>
<feature type="domain" description="cGMP-dependent protein kinase interacting" evidence="9">
    <location>
        <begin position="881"/>
        <end position="977"/>
    </location>
</feature>
<dbReference type="FunFam" id="1.25.40.20:FF:000007">
    <property type="entry name" value="Phosphatase 1 regulatory subunit 12A"/>
    <property type="match status" value="1"/>
</dbReference>
<evidence type="ECO:0000256" key="1">
    <source>
        <dbReference type="ARBA" id="ARBA00004245"/>
    </source>
</evidence>
<feature type="region of interest" description="Disordered" evidence="8">
    <location>
        <begin position="699"/>
        <end position="836"/>
    </location>
</feature>
<evidence type="ECO:0000256" key="6">
    <source>
        <dbReference type="PROSITE-ProRule" id="PRU00023"/>
    </source>
</evidence>
<evidence type="ECO:0000256" key="2">
    <source>
        <dbReference type="ARBA" id="ARBA00022473"/>
    </source>
</evidence>
<feature type="compositionally biased region" description="Basic and acidic residues" evidence="8">
    <location>
        <begin position="712"/>
        <end position="721"/>
    </location>
</feature>
<dbReference type="Pfam" id="PF12796">
    <property type="entry name" value="Ank_2"/>
    <property type="match status" value="2"/>
</dbReference>
<evidence type="ECO:0000256" key="8">
    <source>
        <dbReference type="SAM" id="MobiDB-lite"/>
    </source>
</evidence>
<feature type="compositionally biased region" description="Polar residues" evidence="8">
    <location>
        <begin position="457"/>
        <end position="474"/>
    </location>
</feature>
<dbReference type="GO" id="GO:0019901">
    <property type="term" value="F:protein kinase binding"/>
    <property type="evidence" value="ECO:0007669"/>
    <property type="project" value="InterPro"/>
</dbReference>
<feature type="compositionally biased region" description="Low complexity" evidence="8">
    <location>
        <begin position="808"/>
        <end position="817"/>
    </location>
</feature>
<feature type="compositionally biased region" description="Low complexity" evidence="8">
    <location>
        <begin position="583"/>
        <end position="606"/>
    </location>
</feature>
<dbReference type="Proteomes" id="UP000095287">
    <property type="component" value="Unplaced"/>
</dbReference>
<evidence type="ECO:0000256" key="4">
    <source>
        <dbReference type="ARBA" id="ARBA00023212"/>
    </source>
</evidence>
<evidence type="ECO:0000256" key="5">
    <source>
        <dbReference type="ARBA" id="ARBA00038386"/>
    </source>
</evidence>
<feature type="region of interest" description="Disordered" evidence="8">
    <location>
        <begin position="420"/>
        <end position="474"/>
    </location>
</feature>
<proteinExistence type="inferred from homology"/>